<protein>
    <submittedName>
        <fullName evidence="1">Uncharacterized protein</fullName>
    </submittedName>
</protein>
<feature type="non-terminal residue" evidence="1">
    <location>
        <position position="94"/>
    </location>
</feature>
<reference evidence="1 2" key="1">
    <citation type="journal article" date="2019" name="Nat. Ecol. Evol.">
        <title>Megaphylogeny resolves global patterns of mushroom evolution.</title>
        <authorList>
            <person name="Varga T."/>
            <person name="Krizsan K."/>
            <person name="Foldi C."/>
            <person name="Dima B."/>
            <person name="Sanchez-Garcia M."/>
            <person name="Sanchez-Ramirez S."/>
            <person name="Szollosi G.J."/>
            <person name="Szarkandi J.G."/>
            <person name="Papp V."/>
            <person name="Albert L."/>
            <person name="Andreopoulos W."/>
            <person name="Angelini C."/>
            <person name="Antonin V."/>
            <person name="Barry K.W."/>
            <person name="Bougher N.L."/>
            <person name="Buchanan P."/>
            <person name="Buyck B."/>
            <person name="Bense V."/>
            <person name="Catcheside P."/>
            <person name="Chovatia M."/>
            <person name="Cooper J."/>
            <person name="Damon W."/>
            <person name="Desjardin D."/>
            <person name="Finy P."/>
            <person name="Geml J."/>
            <person name="Haridas S."/>
            <person name="Hughes K."/>
            <person name="Justo A."/>
            <person name="Karasinski D."/>
            <person name="Kautmanova I."/>
            <person name="Kiss B."/>
            <person name="Kocsube S."/>
            <person name="Kotiranta H."/>
            <person name="LaButti K.M."/>
            <person name="Lechner B.E."/>
            <person name="Liimatainen K."/>
            <person name="Lipzen A."/>
            <person name="Lukacs Z."/>
            <person name="Mihaltcheva S."/>
            <person name="Morgado L.N."/>
            <person name="Niskanen T."/>
            <person name="Noordeloos M.E."/>
            <person name="Ohm R.A."/>
            <person name="Ortiz-Santana B."/>
            <person name="Ovrebo C."/>
            <person name="Racz N."/>
            <person name="Riley R."/>
            <person name="Savchenko A."/>
            <person name="Shiryaev A."/>
            <person name="Soop K."/>
            <person name="Spirin V."/>
            <person name="Szebenyi C."/>
            <person name="Tomsovsky M."/>
            <person name="Tulloss R.E."/>
            <person name="Uehling J."/>
            <person name="Grigoriev I.V."/>
            <person name="Vagvolgyi C."/>
            <person name="Papp T."/>
            <person name="Martin F.M."/>
            <person name="Miettinen O."/>
            <person name="Hibbett D.S."/>
            <person name="Nagy L.G."/>
        </authorList>
    </citation>
    <scope>NUCLEOTIDE SEQUENCE [LARGE SCALE GENOMIC DNA]</scope>
    <source>
        <strain evidence="1 2">FP101781</strain>
    </source>
</reference>
<keyword evidence="2" id="KW-1185">Reference proteome</keyword>
<dbReference type="EMBL" id="QPFP01000577">
    <property type="protein sequence ID" value="TEB06307.1"/>
    <property type="molecule type" value="Genomic_DNA"/>
</dbReference>
<dbReference type="OrthoDB" id="3208495at2759"/>
<proteinExistence type="predicted"/>
<dbReference type="Pfam" id="PF18759">
    <property type="entry name" value="Plavaka"/>
    <property type="match status" value="1"/>
</dbReference>
<dbReference type="STRING" id="71717.A0A4Y7RD95"/>
<dbReference type="Proteomes" id="UP000298030">
    <property type="component" value="Unassembled WGS sequence"/>
</dbReference>
<evidence type="ECO:0000313" key="2">
    <source>
        <dbReference type="Proteomes" id="UP000298030"/>
    </source>
</evidence>
<sequence>AQEELISLYARELFHAQWSVLLDKELVEAMKDGLVLDCPDGNKRCFYPQIFTYSADYPERYVKENPSQQRKLSCHRCLVAKLELDKLGAPNDRE</sequence>
<name>A0A4Y7RD95_COPMI</name>
<dbReference type="InterPro" id="IPR041078">
    <property type="entry name" value="Plavaka"/>
</dbReference>
<dbReference type="AlphaFoldDB" id="A0A4Y7RD95"/>
<accession>A0A4Y7RD95</accession>
<organism evidence="1 2">
    <name type="scientific">Coprinellus micaceus</name>
    <name type="common">Glistening ink-cap mushroom</name>
    <name type="synonym">Coprinus micaceus</name>
    <dbReference type="NCBI Taxonomy" id="71717"/>
    <lineage>
        <taxon>Eukaryota</taxon>
        <taxon>Fungi</taxon>
        <taxon>Dikarya</taxon>
        <taxon>Basidiomycota</taxon>
        <taxon>Agaricomycotina</taxon>
        <taxon>Agaricomycetes</taxon>
        <taxon>Agaricomycetidae</taxon>
        <taxon>Agaricales</taxon>
        <taxon>Agaricineae</taxon>
        <taxon>Psathyrellaceae</taxon>
        <taxon>Coprinellus</taxon>
    </lineage>
</organism>
<evidence type="ECO:0000313" key="1">
    <source>
        <dbReference type="EMBL" id="TEB06307.1"/>
    </source>
</evidence>
<gene>
    <name evidence="1" type="ORF">FA13DRAFT_1568758</name>
</gene>
<comment type="caution">
    <text evidence="1">The sequence shown here is derived from an EMBL/GenBank/DDBJ whole genome shotgun (WGS) entry which is preliminary data.</text>
</comment>
<feature type="non-terminal residue" evidence="1">
    <location>
        <position position="1"/>
    </location>
</feature>